<name>A0A8J4BL17_9CHLO</name>
<comment type="caution">
    <text evidence="2">The sequence shown here is derived from an EMBL/GenBank/DDBJ whole genome shotgun (WGS) entry which is preliminary data.</text>
</comment>
<evidence type="ECO:0000313" key="3">
    <source>
        <dbReference type="Proteomes" id="UP000747399"/>
    </source>
</evidence>
<dbReference type="Proteomes" id="UP000747399">
    <property type="component" value="Unassembled WGS sequence"/>
</dbReference>
<accession>A0A8J4BL17</accession>
<feature type="non-terminal residue" evidence="2">
    <location>
        <position position="288"/>
    </location>
</feature>
<keyword evidence="3" id="KW-1185">Reference proteome</keyword>
<dbReference type="AlphaFoldDB" id="A0A8J4BL17"/>
<dbReference type="EMBL" id="BNCO01000059">
    <property type="protein sequence ID" value="GIL63613.1"/>
    <property type="molecule type" value="Genomic_DNA"/>
</dbReference>
<protein>
    <submittedName>
        <fullName evidence="2">Uncharacterized protein</fullName>
    </submittedName>
</protein>
<proteinExistence type="predicted"/>
<evidence type="ECO:0000313" key="2">
    <source>
        <dbReference type="EMBL" id="GIL63613.1"/>
    </source>
</evidence>
<organism evidence="2 3">
    <name type="scientific">Volvox africanus</name>
    <dbReference type="NCBI Taxonomy" id="51714"/>
    <lineage>
        <taxon>Eukaryota</taxon>
        <taxon>Viridiplantae</taxon>
        <taxon>Chlorophyta</taxon>
        <taxon>core chlorophytes</taxon>
        <taxon>Chlorophyceae</taxon>
        <taxon>CS clade</taxon>
        <taxon>Chlamydomonadales</taxon>
        <taxon>Volvocaceae</taxon>
        <taxon>Volvox</taxon>
    </lineage>
</organism>
<reference evidence="2" key="1">
    <citation type="journal article" date="2021" name="Proc. Natl. Acad. Sci. U.S.A.">
        <title>Three genomes in the algal genus Volvox reveal the fate of a haploid sex-determining region after a transition to homothallism.</title>
        <authorList>
            <person name="Yamamoto K."/>
            <person name="Hamaji T."/>
            <person name="Kawai-Toyooka H."/>
            <person name="Matsuzaki R."/>
            <person name="Takahashi F."/>
            <person name="Nishimura Y."/>
            <person name="Kawachi M."/>
            <person name="Noguchi H."/>
            <person name="Minakuchi Y."/>
            <person name="Umen J.G."/>
            <person name="Toyoda A."/>
            <person name="Nozaki H."/>
        </authorList>
    </citation>
    <scope>NUCLEOTIDE SEQUENCE</scope>
    <source>
        <strain evidence="2">NIES-3780</strain>
    </source>
</reference>
<sequence>GSPGHFFPLPFPFPHPLTPGTGDGSSGSRHRRISLNMVPAVNPKCTIHTAHGQTAHSIRFRGSTWEAREPQGQHRSAEELHPLGALRCQQPASFQEGPQDTWVTATGLAGLGRLASGLVWAEGWNFGVVHAGIALPLGQLGSRLKAPDFRAVICQRKHQKERRVLTHRNIFEMMEMVMVREEAVLKGSVGRTQTRAANWSQVSKMIERARTRLGSARSPGSCWSCRSHHCSRCRNGTHIDQHLPVSQPLQAGALKYGSNGHRALLPRHSSDHSFEMAVPQSHGYGCRR</sequence>
<evidence type="ECO:0000256" key="1">
    <source>
        <dbReference type="SAM" id="MobiDB-lite"/>
    </source>
</evidence>
<feature type="region of interest" description="Disordered" evidence="1">
    <location>
        <begin position="1"/>
        <end position="30"/>
    </location>
</feature>
<gene>
    <name evidence="2" type="ORF">Vafri_17653</name>
</gene>